<reference evidence="2 3" key="1">
    <citation type="submission" date="2024-10" db="EMBL/GenBank/DDBJ databases">
        <title>The Natural Products Discovery Center: Release of the First 8490 Sequenced Strains for Exploring Actinobacteria Biosynthetic Diversity.</title>
        <authorList>
            <person name="Kalkreuter E."/>
            <person name="Kautsar S.A."/>
            <person name="Yang D."/>
            <person name="Bader C.D."/>
            <person name="Teijaro C.N."/>
            <person name="Fluegel L."/>
            <person name="Davis C.M."/>
            <person name="Simpson J.R."/>
            <person name="Lauterbach L."/>
            <person name="Steele A.D."/>
            <person name="Gui C."/>
            <person name="Meng S."/>
            <person name="Li G."/>
            <person name="Viehrig K."/>
            <person name="Ye F."/>
            <person name="Su P."/>
            <person name="Kiefer A.F."/>
            <person name="Nichols A."/>
            <person name="Cepeda A.J."/>
            <person name="Yan W."/>
            <person name="Fan B."/>
            <person name="Jiang Y."/>
            <person name="Adhikari A."/>
            <person name="Zheng C.-J."/>
            <person name="Schuster L."/>
            <person name="Cowan T.M."/>
            <person name="Smanski M.J."/>
            <person name="Chevrette M.G."/>
            <person name="De Carvalho L.P.S."/>
            <person name="Shen B."/>
        </authorList>
    </citation>
    <scope>NUCLEOTIDE SEQUENCE [LARGE SCALE GENOMIC DNA]</scope>
    <source>
        <strain evidence="2 3">NPDC021253</strain>
    </source>
</reference>
<sequence length="161" mass="16788">MKARMVTAIGTGLGTLGLLGAFAAPAAAAPQRNCAVNLDTGAMTCSSSEDRALRAVDAQASLVIARTYTGANYTGTVLAWVQGQECTPAYDAELQWDDLRSTAAGDLNNKISSVHTYHQCDVKLFDGINFAGASSTWIDQAPVLGNIGDGWGNRAGSIKFS</sequence>
<dbReference type="Gene3D" id="2.60.20.10">
    <property type="entry name" value="Crystallins"/>
    <property type="match status" value="1"/>
</dbReference>
<protein>
    <recommendedName>
        <fullName evidence="4">Peptidase inhibitor family I36</fullName>
    </recommendedName>
</protein>
<name>A0ABW7SK00_9ACTN</name>
<evidence type="ECO:0008006" key="4">
    <source>
        <dbReference type="Google" id="ProtNLM"/>
    </source>
</evidence>
<evidence type="ECO:0000313" key="3">
    <source>
        <dbReference type="Proteomes" id="UP001611075"/>
    </source>
</evidence>
<feature type="chain" id="PRO_5046755982" description="Peptidase inhibitor family I36" evidence="1">
    <location>
        <begin position="29"/>
        <end position="161"/>
    </location>
</feature>
<accession>A0ABW7SK00</accession>
<dbReference type="Proteomes" id="UP001611075">
    <property type="component" value="Unassembled WGS sequence"/>
</dbReference>
<keyword evidence="1" id="KW-0732">Signal</keyword>
<evidence type="ECO:0000256" key="1">
    <source>
        <dbReference type="SAM" id="SignalP"/>
    </source>
</evidence>
<gene>
    <name evidence="2" type="ORF">ACH4OY_15195</name>
</gene>
<keyword evidence="3" id="KW-1185">Reference proteome</keyword>
<dbReference type="EMBL" id="JBIRPU010000009">
    <property type="protein sequence ID" value="MFI0794016.1"/>
    <property type="molecule type" value="Genomic_DNA"/>
</dbReference>
<organism evidence="2 3">
    <name type="scientific">Micromonospora rubida</name>
    <dbReference type="NCBI Taxonomy" id="2697657"/>
    <lineage>
        <taxon>Bacteria</taxon>
        <taxon>Bacillati</taxon>
        <taxon>Actinomycetota</taxon>
        <taxon>Actinomycetes</taxon>
        <taxon>Micromonosporales</taxon>
        <taxon>Micromonosporaceae</taxon>
        <taxon>Micromonospora</taxon>
    </lineage>
</organism>
<comment type="caution">
    <text evidence="2">The sequence shown here is derived from an EMBL/GenBank/DDBJ whole genome shotgun (WGS) entry which is preliminary data.</text>
</comment>
<evidence type="ECO:0000313" key="2">
    <source>
        <dbReference type="EMBL" id="MFI0794016.1"/>
    </source>
</evidence>
<dbReference type="RefSeq" id="WP_396679953.1">
    <property type="nucleotide sequence ID" value="NZ_JBIRPU010000009.1"/>
</dbReference>
<feature type="signal peptide" evidence="1">
    <location>
        <begin position="1"/>
        <end position="28"/>
    </location>
</feature>
<dbReference type="SUPFAM" id="SSF49695">
    <property type="entry name" value="gamma-Crystallin-like"/>
    <property type="match status" value="1"/>
</dbReference>
<proteinExistence type="predicted"/>
<dbReference type="InterPro" id="IPR011024">
    <property type="entry name" value="G_crystallin-like"/>
</dbReference>